<gene>
    <name evidence="5" type="ORF">EZM97_28070</name>
</gene>
<dbReference type="Pfam" id="PF20240">
    <property type="entry name" value="DUF6597"/>
    <property type="match status" value="1"/>
</dbReference>
<evidence type="ECO:0000313" key="6">
    <source>
        <dbReference type="Proteomes" id="UP000291822"/>
    </source>
</evidence>
<dbReference type="RefSeq" id="WP_131153069.1">
    <property type="nucleotide sequence ID" value="NZ_SJTG01000004.1"/>
</dbReference>
<comment type="caution">
    <text evidence="5">The sequence shown here is derived from an EMBL/GenBank/DDBJ whole genome shotgun (WGS) entry which is preliminary data.</text>
</comment>
<evidence type="ECO:0000256" key="3">
    <source>
        <dbReference type="ARBA" id="ARBA00023163"/>
    </source>
</evidence>
<dbReference type="InterPro" id="IPR018060">
    <property type="entry name" value="HTH_AraC"/>
</dbReference>
<dbReference type="GO" id="GO:0043565">
    <property type="term" value="F:sequence-specific DNA binding"/>
    <property type="evidence" value="ECO:0007669"/>
    <property type="project" value="InterPro"/>
</dbReference>
<evidence type="ECO:0000259" key="4">
    <source>
        <dbReference type="PROSITE" id="PS01124"/>
    </source>
</evidence>
<feature type="domain" description="HTH araC/xylS-type" evidence="4">
    <location>
        <begin position="162"/>
        <end position="263"/>
    </location>
</feature>
<accession>A0A4R0YJ80</accession>
<dbReference type="InterPro" id="IPR009057">
    <property type="entry name" value="Homeodomain-like_sf"/>
</dbReference>
<reference evidence="5 6" key="1">
    <citation type="submission" date="2019-02" db="EMBL/GenBank/DDBJ databases">
        <title>Dyella amyloliquefaciens sp. nov., isolated from forest soil.</title>
        <authorList>
            <person name="Gao Z.-H."/>
            <person name="Qiu L.-H."/>
        </authorList>
    </citation>
    <scope>NUCLEOTIDE SEQUENCE [LARGE SCALE GENOMIC DNA]</scope>
    <source>
        <strain evidence="5 6">KACC 12747</strain>
    </source>
</reference>
<evidence type="ECO:0000256" key="1">
    <source>
        <dbReference type="ARBA" id="ARBA00023015"/>
    </source>
</evidence>
<dbReference type="PROSITE" id="PS01124">
    <property type="entry name" value="HTH_ARAC_FAMILY_2"/>
    <property type="match status" value="1"/>
</dbReference>
<dbReference type="PANTHER" id="PTHR46796">
    <property type="entry name" value="HTH-TYPE TRANSCRIPTIONAL ACTIVATOR RHAS-RELATED"/>
    <property type="match status" value="1"/>
</dbReference>
<evidence type="ECO:0000313" key="5">
    <source>
        <dbReference type="EMBL" id="TCI08479.1"/>
    </source>
</evidence>
<dbReference type="Proteomes" id="UP000291822">
    <property type="component" value="Unassembled WGS sequence"/>
</dbReference>
<keyword evidence="3" id="KW-0804">Transcription</keyword>
<evidence type="ECO:0000256" key="2">
    <source>
        <dbReference type="ARBA" id="ARBA00023125"/>
    </source>
</evidence>
<dbReference type="GO" id="GO:0003700">
    <property type="term" value="F:DNA-binding transcription factor activity"/>
    <property type="evidence" value="ECO:0007669"/>
    <property type="project" value="InterPro"/>
</dbReference>
<dbReference type="AlphaFoldDB" id="A0A4R0YJ80"/>
<dbReference type="InterPro" id="IPR046532">
    <property type="entry name" value="DUF6597"/>
</dbReference>
<dbReference type="EMBL" id="SJTG01000004">
    <property type="protein sequence ID" value="TCI08479.1"/>
    <property type="molecule type" value="Genomic_DNA"/>
</dbReference>
<keyword evidence="6" id="KW-1185">Reference proteome</keyword>
<organism evidence="5 6">
    <name type="scientific">Dyella soli</name>
    <dbReference type="NCBI Taxonomy" id="522319"/>
    <lineage>
        <taxon>Bacteria</taxon>
        <taxon>Pseudomonadati</taxon>
        <taxon>Pseudomonadota</taxon>
        <taxon>Gammaproteobacteria</taxon>
        <taxon>Lysobacterales</taxon>
        <taxon>Rhodanobacteraceae</taxon>
        <taxon>Dyella</taxon>
    </lineage>
</organism>
<protein>
    <submittedName>
        <fullName evidence="5">AraC family transcriptional regulator</fullName>
    </submittedName>
</protein>
<proteinExistence type="predicted"/>
<sequence>MTDAGKARGVLRTDLGEGSFVHERHLPPEHLRPLIEHFWYVAWDLRDLPPQQQATLPHPNVHLVVEPPQARIYGVHSGRFECELSGQGRTFGIKFKPAGFHPFYGKALSTLADQSIALADVFGADGEAYERDVLAAPGLTQMESLATTLLETHWPSPDATVDRVNTLIASIIDDRSITTVEHVCERTGMTARGLQRLFREYIGVGPKWVINRYRLHEALAQLQEGREVSWAALAQELGYFDQAHFIRDFRKLVGVAPGAYVKGLKA</sequence>
<keyword evidence="1" id="KW-0805">Transcription regulation</keyword>
<keyword evidence="2" id="KW-0238">DNA-binding</keyword>
<dbReference type="Gene3D" id="1.10.10.60">
    <property type="entry name" value="Homeodomain-like"/>
    <property type="match status" value="1"/>
</dbReference>
<dbReference type="Pfam" id="PF12833">
    <property type="entry name" value="HTH_18"/>
    <property type="match status" value="1"/>
</dbReference>
<name>A0A4R0YJ80_9GAMM</name>
<dbReference type="InterPro" id="IPR050204">
    <property type="entry name" value="AraC_XylS_family_regulators"/>
</dbReference>
<dbReference type="SUPFAM" id="SSF46689">
    <property type="entry name" value="Homeodomain-like"/>
    <property type="match status" value="1"/>
</dbReference>
<dbReference type="SMART" id="SM00342">
    <property type="entry name" value="HTH_ARAC"/>
    <property type="match status" value="1"/>
</dbReference>